<reference evidence="2" key="1">
    <citation type="submission" date="2021-05" db="EMBL/GenBank/DDBJ databases">
        <title>Novel Bacillus species.</title>
        <authorList>
            <person name="Liu G."/>
        </authorList>
    </citation>
    <scope>NUCLEOTIDE SEQUENCE</scope>
    <source>
        <strain evidence="2">FJAT-49825</strain>
    </source>
</reference>
<dbReference type="RefSeq" id="WP_213115428.1">
    <property type="nucleotide sequence ID" value="NZ_JAGYPF010000001.1"/>
</dbReference>
<dbReference type="InterPro" id="IPR013149">
    <property type="entry name" value="ADH-like_C"/>
</dbReference>
<dbReference type="GO" id="GO:0016491">
    <property type="term" value="F:oxidoreductase activity"/>
    <property type="evidence" value="ECO:0007669"/>
    <property type="project" value="InterPro"/>
</dbReference>
<evidence type="ECO:0000259" key="1">
    <source>
        <dbReference type="SMART" id="SM00829"/>
    </source>
</evidence>
<dbReference type="InterPro" id="IPR013154">
    <property type="entry name" value="ADH-like_N"/>
</dbReference>
<dbReference type="AlphaFoldDB" id="A0A942YSH2"/>
<dbReference type="Pfam" id="PF08240">
    <property type="entry name" value="ADH_N"/>
    <property type="match status" value="1"/>
</dbReference>
<dbReference type="PANTHER" id="PTHR45033">
    <property type="match status" value="1"/>
</dbReference>
<sequence length="339" mass="36792">MKAVILRDLGGPEQYRIGDVDIPSLGEDEVLVRIRAAAFNRRDIFIRKGEYPGIRLPAIPGADGAGEIAAVGKGVKDLAIGDKVVINPALNWGNDERIYTKDFSIVGVPTNGTFAEYINVPRENVFPKPEHLSWEEAAALPLGGLTAYRALLTKGKVKKGEAVLIPGIGGGVATFLLQMAVALGTNVFVTSSSEEKIQKAISLGASGGVNYKEPNWEKQLRKWMPEGADLCIDSVGGDNFVKLLNIAKHGSRIVTFGATACPVPQLVMPKIFLKQIDVIGTTMGSPAEFQSMLSFYDKHKIKPVIDSVFSIEEIREAQLRIEKGVNFGKVVVIMPWHEL</sequence>
<dbReference type="Gene3D" id="3.90.180.10">
    <property type="entry name" value="Medium-chain alcohol dehydrogenases, catalytic domain"/>
    <property type="match status" value="1"/>
</dbReference>
<dbReference type="InterPro" id="IPR011032">
    <property type="entry name" value="GroES-like_sf"/>
</dbReference>
<protein>
    <submittedName>
        <fullName evidence="2">Zinc-binding dehydrogenase</fullName>
    </submittedName>
</protein>
<dbReference type="InterPro" id="IPR020843">
    <property type="entry name" value="ER"/>
</dbReference>
<proteinExistence type="predicted"/>
<organism evidence="2 3">
    <name type="scientific">Neobacillus rhizophilus</name>
    <dbReference type="NCBI Taxonomy" id="2833579"/>
    <lineage>
        <taxon>Bacteria</taxon>
        <taxon>Bacillati</taxon>
        <taxon>Bacillota</taxon>
        <taxon>Bacilli</taxon>
        <taxon>Bacillales</taxon>
        <taxon>Bacillaceae</taxon>
        <taxon>Neobacillus</taxon>
    </lineage>
</organism>
<keyword evidence="3" id="KW-1185">Reference proteome</keyword>
<evidence type="ECO:0000313" key="2">
    <source>
        <dbReference type="EMBL" id="MBS4210867.1"/>
    </source>
</evidence>
<dbReference type="EMBL" id="JAGYPF010000001">
    <property type="protein sequence ID" value="MBS4210867.1"/>
    <property type="molecule type" value="Genomic_DNA"/>
</dbReference>
<dbReference type="SUPFAM" id="SSF51735">
    <property type="entry name" value="NAD(P)-binding Rossmann-fold domains"/>
    <property type="match status" value="1"/>
</dbReference>
<dbReference type="InterPro" id="IPR052711">
    <property type="entry name" value="Zinc_ADH-like"/>
</dbReference>
<feature type="domain" description="Enoyl reductase (ER)" evidence="1">
    <location>
        <begin position="10"/>
        <end position="332"/>
    </location>
</feature>
<dbReference type="Gene3D" id="3.40.50.720">
    <property type="entry name" value="NAD(P)-binding Rossmann-like Domain"/>
    <property type="match status" value="1"/>
</dbReference>
<gene>
    <name evidence="2" type="ORF">KHA99_00210</name>
</gene>
<evidence type="ECO:0000313" key="3">
    <source>
        <dbReference type="Proteomes" id="UP000679749"/>
    </source>
</evidence>
<name>A0A942YSH2_9BACI</name>
<dbReference type="PANTHER" id="PTHR45033:SF3">
    <property type="entry name" value="DEHYDROGENASE, PUTATIVE (AFU_ORTHOLOGUE AFUA_2G13270)-RELATED"/>
    <property type="match status" value="1"/>
</dbReference>
<dbReference type="Pfam" id="PF00107">
    <property type="entry name" value="ADH_zinc_N"/>
    <property type="match status" value="1"/>
</dbReference>
<dbReference type="SMART" id="SM00829">
    <property type="entry name" value="PKS_ER"/>
    <property type="match status" value="1"/>
</dbReference>
<comment type="caution">
    <text evidence="2">The sequence shown here is derived from an EMBL/GenBank/DDBJ whole genome shotgun (WGS) entry which is preliminary data.</text>
</comment>
<accession>A0A942YSH2</accession>
<dbReference type="Proteomes" id="UP000679749">
    <property type="component" value="Unassembled WGS sequence"/>
</dbReference>
<dbReference type="SUPFAM" id="SSF50129">
    <property type="entry name" value="GroES-like"/>
    <property type="match status" value="1"/>
</dbReference>
<dbReference type="InterPro" id="IPR036291">
    <property type="entry name" value="NAD(P)-bd_dom_sf"/>
</dbReference>